<dbReference type="CDD" id="cd05829">
    <property type="entry name" value="Sortase_F"/>
    <property type="match status" value="1"/>
</dbReference>
<feature type="region of interest" description="Disordered" evidence="2">
    <location>
        <begin position="98"/>
        <end position="122"/>
    </location>
</feature>
<keyword evidence="4" id="KW-1185">Reference proteome</keyword>
<dbReference type="InterPro" id="IPR023365">
    <property type="entry name" value="Sortase_dom-sf"/>
</dbReference>
<evidence type="ECO:0000256" key="1">
    <source>
        <dbReference type="ARBA" id="ARBA00022801"/>
    </source>
</evidence>
<dbReference type="OrthoDB" id="525039at2"/>
<dbReference type="EMBL" id="VIWT01000009">
    <property type="protein sequence ID" value="TWF71420.1"/>
    <property type="molecule type" value="Genomic_DNA"/>
</dbReference>
<organism evidence="3 4">
    <name type="scientific">Kitasatospora viridis</name>
    <dbReference type="NCBI Taxonomy" id="281105"/>
    <lineage>
        <taxon>Bacteria</taxon>
        <taxon>Bacillati</taxon>
        <taxon>Actinomycetota</taxon>
        <taxon>Actinomycetes</taxon>
        <taxon>Kitasatosporales</taxon>
        <taxon>Streptomycetaceae</taxon>
        <taxon>Kitasatospora</taxon>
    </lineage>
</organism>
<dbReference type="AlphaFoldDB" id="A0A561S975"/>
<dbReference type="NCBIfam" id="NF033748">
    <property type="entry name" value="class_F_sortase"/>
    <property type="match status" value="1"/>
</dbReference>
<feature type="region of interest" description="Disordered" evidence="2">
    <location>
        <begin position="34"/>
        <end position="79"/>
    </location>
</feature>
<accession>A0A561S975</accession>
<dbReference type="RefSeq" id="WP_145911634.1">
    <property type="nucleotide sequence ID" value="NZ_BAAAMZ010000028.1"/>
</dbReference>
<comment type="caution">
    <text evidence="3">The sequence shown here is derived from an EMBL/GenBank/DDBJ whole genome shotgun (WGS) entry which is preliminary data.</text>
</comment>
<evidence type="ECO:0000313" key="3">
    <source>
        <dbReference type="EMBL" id="TWF71420.1"/>
    </source>
</evidence>
<feature type="compositionally biased region" description="Low complexity" evidence="2">
    <location>
        <begin position="60"/>
        <end position="72"/>
    </location>
</feature>
<proteinExistence type="predicted"/>
<sequence length="225" mass="23657">MPTTDRRPARRRRGAGRLTAATAAGALLCGGWLITDGASAPAGPPQPEPVPSAPAPSTPAPGTATPAPSRGPVLPPSPPARLRIRALKLNATVTPLGLDDQGRLTTPPAERHDLTGWYRGSATPGENGTTVIVGHVDDRRGPSVFFLLGRLHPGSTVTLTREDRRTVTFTVDAVRSYPKADFPTAQVYAATGRPELRLITCGGHYDHRTGYQANTVVFAHLTGIG</sequence>
<dbReference type="Proteomes" id="UP000317940">
    <property type="component" value="Unassembled WGS sequence"/>
</dbReference>
<dbReference type="GO" id="GO:0016787">
    <property type="term" value="F:hydrolase activity"/>
    <property type="evidence" value="ECO:0007669"/>
    <property type="project" value="UniProtKB-KW"/>
</dbReference>
<reference evidence="3 4" key="1">
    <citation type="submission" date="2019-06" db="EMBL/GenBank/DDBJ databases">
        <title>Sequencing the genomes of 1000 actinobacteria strains.</title>
        <authorList>
            <person name="Klenk H.-P."/>
        </authorList>
    </citation>
    <scope>NUCLEOTIDE SEQUENCE [LARGE SCALE GENOMIC DNA]</scope>
    <source>
        <strain evidence="3 4">DSM 44826</strain>
    </source>
</reference>
<evidence type="ECO:0000313" key="4">
    <source>
        <dbReference type="Proteomes" id="UP000317940"/>
    </source>
</evidence>
<name>A0A561S975_9ACTN</name>
<dbReference type="SUPFAM" id="SSF63817">
    <property type="entry name" value="Sortase"/>
    <property type="match status" value="1"/>
</dbReference>
<dbReference type="Pfam" id="PF04203">
    <property type="entry name" value="Sortase"/>
    <property type="match status" value="1"/>
</dbReference>
<keyword evidence="1" id="KW-0378">Hydrolase</keyword>
<protein>
    <submittedName>
        <fullName evidence="3">Sortase family protein</fullName>
    </submittedName>
</protein>
<gene>
    <name evidence="3" type="ORF">FHX73_1950</name>
</gene>
<evidence type="ECO:0000256" key="2">
    <source>
        <dbReference type="SAM" id="MobiDB-lite"/>
    </source>
</evidence>
<dbReference type="InterPro" id="IPR042001">
    <property type="entry name" value="Sortase_F"/>
</dbReference>
<dbReference type="InterPro" id="IPR005754">
    <property type="entry name" value="Sortase"/>
</dbReference>
<feature type="compositionally biased region" description="Pro residues" evidence="2">
    <location>
        <begin position="42"/>
        <end position="59"/>
    </location>
</feature>
<dbReference type="Gene3D" id="2.40.260.10">
    <property type="entry name" value="Sortase"/>
    <property type="match status" value="1"/>
</dbReference>